<reference evidence="2 3" key="1">
    <citation type="submission" date="2017-08" db="EMBL/GenBank/DDBJ databases">
        <title>Acidophilic green algal genome provides insights into adaptation to an acidic environment.</title>
        <authorList>
            <person name="Hirooka S."/>
            <person name="Hirose Y."/>
            <person name="Kanesaki Y."/>
            <person name="Higuchi S."/>
            <person name="Fujiwara T."/>
            <person name="Onuma R."/>
            <person name="Era A."/>
            <person name="Ohbayashi R."/>
            <person name="Uzuka A."/>
            <person name="Nozaki H."/>
            <person name="Yoshikawa H."/>
            <person name="Miyagishima S.Y."/>
        </authorList>
    </citation>
    <scope>NUCLEOTIDE SEQUENCE [LARGE SCALE GENOMIC DNA]</scope>
    <source>
        <strain evidence="2 3">NIES-2499</strain>
    </source>
</reference>
<gene>
    <name evidence="2" type="ORF">CEUSTIGMA_g9178.t1</name>
</gene>
<comment type="caution">
    <text evidence="2">The sequence shown here is derived from an EMBL/GenBank/DDBJ whole genome shotgun (WGS) entry which is preliminary data.</text>
</comment>
<dbReference type="AlphaFoldDB" id="A0A250XG36"/>
<proteinExistence type="predicted"/>
<evidence type="ECO:0000313" key="2">
    <source>
        <dbReference type="EMBL" id="GAX81750.1"/>
    </source>
</evidence>
<organism evidence="2 3">
    <name type="scientific">Chlamydomonas eustigma</name>
    <dbReference type="NCBI Taxonomy" id="1157962"/>
    <lineage>
        <taxon>Eukaryota</taxon>
        <taxon>Viridiplantae</taxon>
        <taxon>Chlorophyta</taxon>
        <taxon>core chlorophytes</taxon>
        <taxon>Chlorophyceae</taxon>
        <taxon>CS clade</taxon>
        <taxon>Chlamydomonadales</taxon>
        <taxon>Chlamydomonadaceae</taxon>
        <taxon>Chlamydomonas</taxon>
    </lineage>
</organism>
<keyword evidence="3" id="KW-1185">Reference proteome</keyword>
<feature type="region of interest" description="Disordered" evidence="1">
    <location>
        <begin position="234"/>
        <end position="256"/>
    </location>
</feature>
<dbReference type="EMBL" id="BEGY01000070">
    <property type="protein sequence ID" value="GAX81750.1"/>
    <property type="molecule type" value="Genomic_DNA"/>
</dbReference>
<name>A0A250XG36_9CHLO</name>
<protein>
    <submittedName>
        <fullName evidence="2">Uncharacterized protein</fullName>
    </submittedName>
</protein>
<evidence type="ECO:0000256" key="1">
    <source>
        <dbReference type="SAM" id="MobiDB-lite"/>
    </source>
</evidence>
<evidence type="ECO:0000313" key="3">
    <source>
        <dbReference type="Proteomes" id="UP000232323"/>
    </source>
</evidence>
<dbReference type="Proteomes" id="UP000232323">
    <property type="component" value="Unassembled WGS sequence"/>
</dbReference>
<accession>A0A250XG36</accession>
<sequence>MESPFQKSIQGIDLSEVNRRTVSLLSLGIRKSHFEPPPCIKEEESWNLSQRHSKAESDAFVEAVQASLKAATDRGTYFAPLQQKDSLQEEPLRGLSPRFVKGALGSSYDSSEEMKAASSLGTPVHKHFDQAAASCSPVGSGKSQLRQWAKKFFKPSSWAKNVDGMRTGYDNNSNSRIGSIDDDSNNHPLHKYGFGRGSCSVVETRFERGSCDNVQIGFGRSSCNLVHAEAFDASGPDDTTPFHRSSISPWQDDLKA</sequence>